<evidence type="ECO:0000256" key="10">
    <source>
        <dbReference type="ARBA" id="ARBA00023136"/>
    </source>
</evidence>
<evidence type="ECO:0000256" key="4">
    <source>
        <dbReference type="ARBA" id="ARBA00015561"/>
    </source>
</evidence>
<feature type="transmembrane region" description="Helical" evidence="14">
    <location>
        <begin position="182"/>
        <end position="201"/>
    </location>
</feature>
<dbReference type="InterPro" id="IPR007873">
    <property type="entry name" value="Glycosyltransferase_ALG3"/>
</dbReference>
<dbReference type="PANTHER" id="PTHR12646">
    <property type="entry name" value="NOT56 - RELATED"/>
    <property type="match status" value="1"/>
</dbReference>
<proteinExistence type="inferred from homology"/>
<evidence type="ECO:0000256" key="1">
    <source>
        <dbReference type="ARBA" id="ARBA00004477"/>
    </source>
</evidence>
<keyword evidence="6 14" id="KW-0808">Transferase</keyword>
<feature type="transmembrane region" description="Helical" evidence="14">
    <location>
        <begin position="221"/>
        <end position="244"/>
    </location>
</feature>
<keyword evidence="5 14" id="KW-0328">Glycosyltransferase</keyword>
<dbReference type="GeneID" id="90076524"/>
<comment type="function">
    <text evidence="11 14">Dol-P-Man:Man(5)GlcNAc(2)-PP-Dol alpha-1,3-mannosyltransferase that operates in the biosynthetic pathway of dolichol-linked oligosaccharides, the glycan precursors employed in protein asparagine (N)-glycosylation. The assembly of dolichol-linked oligosaccharides begins on the cytosolic side of the endoplasmic reticulum membrane and finishes in its lumen. The sequential addition of sugars to dolichol pyrophosphate produces dolichol-linked oligosaccharides containing fourteen sugars, including two GlcNAcs, nine mannoses and three glucoses. Once assembled, the oligosaccharide is transferred from the lipid to nascent proteins by oligosaccharyltransferases. In the lumen of the endoplasmic reticulum, adds the first dolichyl beta-D-mannosyl phosphate derived mannose in an alpha-1,3 linkage to Man(5)GlcNAc(2)-PP-dolichol to produce Man(6)GlcNAc(2)-PP-dolichol.</text>
</comment>
<accession>A0AAV5QVI7</accession>
<feature type="transmembrane region" description="Helical" evidence="14">
    <location>
        <begin position="377"/>
        <end position="396"/>
    </location>
</feature>
<evidence type="ECO:0000313" key="16">
    <source>
        <dbReference type="Proteomes" id="UP001360560"/>
    </source>
</evidence>
<dbReference type="RefSeq" id="XP_064855531.1">
    <property type="nucleotide sequence ID" value="XM_064999459.1"/>
</dbReference>
<evidence type="ECO:0000313" key="15">
    <source>
        <dbReference type="EMBL" id="GMM38536.1"/>
    </source>
</evidence>
<keyword evidence="10 14" id="KW-0472">Membrane</keyword>
<dbReference type="PANTHER" id="PTHR12646:SF0">
    <property type="entry name" value="DOL-P-MAN:MAN(5)GLCNAC(2)-PP-DOL ALPHA-1,3-MANNOSYLTRANSFERASE"/>
    <property type="match status" value="1"/>
</dbReference>
<evidence type="ECO:0000256" key="2">
    <source>
        <dbReference type="ARBA" id="ARBA00004922"/>
    </source>
</evidence>
<feature type="transmembrane region" description="Helical" evidence="14">
    <location>
        <begin position="131"/>
        <end position="150"/>
    </location>
</feature>
<gene>
    <name evidence="15" type="ORF">DASC09_058750</name>
</gene>
<evidence type="ECO:0000256" key="8">
    <source>
        <dbReference type="ARBA" id="ARBA00022824"/>
    </source>
</evidence>
<evidence type="ECO:0000256" key="7">
    <source>
        <dbReference type="ARBA" id="ARBA00022692"/>
    </source>
</evidence>
<comment type="subcellular location">
    <subcellularLocation>
        <location evidence="1 14">Endoplasmic reticulum membrane</location>
        <topology evidence="1 14">Multi-pass membrane protein</topology>
    </subcellularLocation>
</comment>
<sequence length="479" mass="55919">MSAPEQSISYDGEKSEEKPPLPEFTFKNLLLDVLDGIKYMLNDPNAILLYYVLTCLAESMLNKVIIHNVDYTEIDFTTYRQQVQLVKNGELNYNNIYGDSGPIVYPAGFIQIYSLLDSIYKTDGLVMIQQVFRFLLTVTFVLYIFVYQFSNRTGEKFLLKKPWIFSILLLSKRMHSIYVLRLFNDCFVTFFMGLVILLLQVTTKIPDGQARAWLLFFTSAVYSYALSIKMNALLFAPGLFYILYLFHGGRLVTIVVHIITILAVQVCVAWDFLQPFDLYGLEAMEIRNAYLSNAFNFNRKFFYEWTINWRFLPEDVFQNDSFHKLLLCINGVLLAGFVVSRWCTNFNPLTVIVKSLVNPFKAHLNNNLNNTSVSSAYIFYVLSISNLIGVICSRSLHYQFLSWYYFQLPFLYALAGWNYYFIPVFHLLHELCWCTYPPNEKSSLSLVMMLLFLLGSIWRNNHFRDYNVLLKEDESKKNK</sequence>
<feature type="transmembrane region" description="Helical" evidence="14">
    <location>
        <begin position="251"/>
        <end position="273"/>
    </location>
</feature>
<evidence type="ECO:0000256" key="3">
    <source>
        <dbReference type="ARBA" id="ARBA00011964"/>
    </source>
</evidence>
<evidence type="ECO:0000256" key="14">
    <source>
        <dbReference type="RuleBase" id="RU364047"/>
    </source>
</evidence>
<dbReference type="EC" id="2.4.1.258" evidence="3 14"/>
<comment type="caution">
    <text evidence="15">The sequence shown here is derived from an EMBL/GenBank/DDBJ whole genome shotgun (WGS) entry which is preliminary data.</text>
</comment>
<dbReference type="GO" id="GO:0005789">
    <property type="term" value="C:endoplasmic reticulum membrane"/>
    <property type="evidence" value="ECO:0007669"/>
    <property type="project" value="UniProtKB-SubCell"/>
</dbReference>
<feature type="transmembrane region" description="Helical" evidence="14">
    <location>
        <begin position="442"/>
        <end position="458"/>
    </location>
</feature>
<evidence type="ECO:0000256" key="12">
    <source>
        <dbReference type="ARBA" id="ARBA00049506"/>
    </source>
</evidence>
<evidence type="ECO:0000256" key="5">
    <source>
        <dbReference type="ARBA" id="ARBA00022676"/>
    </source>
</evidence>
<organism evidence="15 16">
    <name type="scientific">Saccharomycopsis crataegensis</name>
    <dbReference type="NCBI Taxonomy" id="43959"/>
    <lineage>
        <taxon>Eukaryota</taxon>
        <taxon>Fungi</taxon>
        <taxon>Dikarya</taxon>
        <taxon>Ascomycota</taxon>
        <taxon>Saccharomycotina</taxon>
        <taxon>Saccharomycetes</taxon>
        <taxon>Saccharomycopsidaceae</taxon>
        <taxon>Saccharomycopsis</taxon>
    </lineage>
</organism>
<keyword evidence="7 14" id="KW-0812">Transmembrane</keyword>
<dbReference type="AlphaFoldDB" id="A0AAV5QVI7"/>
<keyword evidence="16" id="KW-1185">Reference proteome</keyword>
<evidence type="ECO:0000256" key="11">
    <source>
        <dbReference type="ARBA" id="ARBA00044743"/>
    </source>
</evidence>
<dbReference type="Pfam" id="PF05208">
    <property type="entry name" value="ALG3"/>
    <property type="match status" value="1"/>
</dbReference>
<feature type="transmembrane region" description="Helical" evidence="14">
    <location>
        <begin position="403"/>
        <end position="422"/>
    </location>
</feature>
<dbReference type="GO" id="GO:0052925">
    <property type="term" value="F:dol-P-Man:Man(5)GlcNAc(2)-PP-Dol alpha-1,3-mannosyltransferase activity"/>
    <property type="evidence" value="ECO:0007669"/>
    <property type="project" value="UniProtKB-EC"/>
</dbReference>
<reference evidence="15 16" key="1">
    <citation type="journal article" date="2023" name="Elife">
        <title>Identification of key yeast species and microbe-microbe interactions impacting larval growth of Drosophila in the wild.</title>
        <authorList>
            <person name="Mure A."/>
            <person name="Sugiura Y."/>
            <person name="Maeda R."/>
            <person name="Honda K."/>
            <person name="Sakurai N."/>
            <person name="Takahashi Y."/>
            <person name="Watada M."/>
            <person name="Katoh T."/>
            <person name="Gotoh A."/>
            <person name="Gotoh Y."/>
            <person name="Taniguchi I."/>
            <person name="Nakamura K."/>
            <person name="Hayashi T."/>
            <person name="Katayama T."/>
            <person name="Uemura T."/>
            <person name="Hattori Y."/>
        </authorList>
    </citation>
    <scope>NUCLEOTIDE SEQUENCE [LARGE SCALE GENOMIC DNA]</scope>
    <source>
        <strain evidence="15 16">SC-9</strain>
    </source>
</reference>
<evidence type="ECO:0000256" key="6">
    <source>
        <dbReference type="ARBA" id="ARBA00022679"/>
    </source>
</evidence>
<keyword evidence="9 14" id="KW-1133">Transmembrane helix</keyword>
<comment type="catalytic activity">
    <reaction evidence="12 14">
        <text>an alpha-D-Man-(1-&gt;2)-alpha-D-Man-(1-&gt;2)-alpha-D-Man-(1-&gt;3)-[alpha-D-Man-(1-&gt;6)]-beta-D-Man-(1-&gt;4)-beta-D-GlcNAc-(1-&gt;4)-alpha-D-GlcNAc-diphospho-di-trans,poly-cis-dolichol + a di-trans,poly-cis-dolichyl beta-D-mannosyl phosphate = an alpha-D-Man-(1-&gt;2)-alpha-D-Man-(1-&gt;2)-alpha-D-Man-(1-&gt;3)-[alpha-D-Man-(1-&gt;3)-alpha-D-Man-(1-&gt;6)]-beta-D-Man-(1-&gt;4)-beta-D-GlcNAc-(1-&gt;4)-alpha-D-GlcNAc-diphospho-di-trans,poly-cis-dolichol + a di-trans,poly-cis-dolichyl phosphate + H(+)</text>
        <dbReference type="Rhea" id="RHEA:29527"/>
        <dbReference type="Rhea" id="RHEA-COMP:19498"/>
        <dbReference type="Rhea" id="RHEA-COMP:19501"/>
        <dbReference type="Rhea" id="RHEA-COMP:19516"/>
        <dbReference type="Rhea" id="RHEA-COMP:19517"/>
        <dbReference type="ChEBI" id="CHEBI:15378"/>
        <dbReference type="ChEBI" id="CHEBI:57683"/>
        <dbReference type="ChEBI" id="CHEBI:58211"/>
        <dbReference type="ChEBI" id="CHEBI:132515"/>
        <dbReference type="ChEBI" id="CHEBI:132516"/>
        <dbReference type="EC" id="2.4.1.258"/>
    </reaction>
    <physiologicalReaction direction="left-to-right" evidence="12 14">
        <dbReference type="Rhea" id="RHEA:29528"/>
    </physiologicalReaction>
</comment>
<comment type="similarity">
    <text evidence="13">Belongs to the glycosyltransferase ALG3 family.</text>
</comment>
<comment type="pathway">
    <text evidence="2 14">Protein modification; protein glycosylation.</text>
</comment>
<evidence type="ECO:0000256" key="13">
    <source>
        <dbReference type="ARBA" id="ARBA00093457"/>
    </source>
</evidence>
<evidence type="ECO:0000256" key="9">
    <source>
        <dbReference type="ARBA" id="ARBA00022989"/>
    </source>
</evidence>
<dbReference type="Proteomes" id="UP001360560">
    <property type="component" value="Unassembled WGS sequence"/>
</dbReference>
<protein>
    <recommendedName>
        <fullName evidence="4 14">Dol-P-Man:Man(5)GlcNAc(2)-PP-Dol alpha-1,3-mannosyltransferase</fullName>
        <ecNumber evidence="3 14">2.4.1.258</ecNumber>
    </recommendedName>
    <alternativeName>
        <fullName evidence="14">Dol-P-Man-dependent alpha(1-3)-mannosyltransferase</fullName>
    </alternativeName>
</protein>
<keyword evidence="8 14" id="KW-0256">Endoplasmic reticulum</keyword>
<name>A0AAV5QVI7_9ASCO</name>
<dbReference type="EMBL" id="BTFZ01000020">
    <property type="protein sequence ID" value="GMM38536.1"/>
    <property type="molecule type" value="Genomic_DNA"/>
</dbReference>